<keyword evidence="2" id="KW-1185">Reference proteome</keyword>
<reference evidence="1" key="1">
    <citation type="journal article" date="2021" name="New Phytol.">
        <title>Evolutionary innovations through gain and loss of genes in the ectomycorrhizal Boletales.</title>
        <authorList>
            <person name="Wu G."/>
            <person name="Miyauchi S."/>
            <person name="Morin E."/>
            <person name="Kuo A."/>
            <person name="Drula E."/>
            <person name="Varga T."/>
            <person name="Kohler A."/>
            <person name="Feng B."/>
            <person name="Cao Y."/>
            <person name="Lipzen A."/>
            <person name="Daum C."/>
            <person name="Hundley H."/>
            <person name="Pangilinan J."/>
            <person name="Johnson J."/>
            <person name="Barry K."/>
            <person name="LaButti K."/>
            <person name="Ng V."/>
            <person name="Ahrendt S."/>
            <person name="Min B."/>
            <person name="Choi I.G."/>
            <person name="Park H."/>
            <person name="Plett J.M."/>
            <person name="Magnuson J."/>
            <person name="Spatafora J.W."/>
            <person name="Nagy L.G."/>
            <person name="Henrissat B."/>
            <person name="Grigoriev I.V."/>
            <person name="Yang Z.L."/>
            <person name="Xu J."/>
            <person name="Martin F.M."/>
        </authorList>
    </citation>
    <scope>NUCLEOTIDE SEQUENCE</scope>
    <source>
        <strain evidence="1">KUC20120723A-06</strain>
    </source>
</reference>
<evidence type="ECO:0000313" key="2">
    <source>
        <dbReference type="Proteomes" id="UP000790709"/>
    </source>
</evidence>
<organism evidence="1 2">
    <name type="scientific">Leucogyrophana mollusca</name>
    <dbReference type="NCBI Taxonomy" id="85980"/>
    <lineage>
        <taxon>Eukaryota</taxon>
        <taxon>Fungi</taxon>
        <taxon>Dikarya</taxon>
        <taxon>Basidiomycota</taxon>
        <taxon>Agaricomycotina</taxon>
        <taxon>Agaricomycetes</taxon>
        <taxon>Agaricomycetidae</taxon>
        <taxon>Boletales</taxon>
        <taxon>Boletales incertae sedis</taxon>
        <taxon>Leucogyrophana</taxon>
    </lineage>
</organism>
<evidence type="ECO:0000313" key="1">
    <source>
        <dbReference type="EMBL" id="KAH7922337.1"/>
    </source>
</evidence>
<comment type="caution">
    <text evidence="1">The sequence shown here is derived from an EMBL/GenBank/DDBJ whole genome shotgun (WGS) entry which is preliminary data.</text>
</comment>
<dbReference type="Proteomes" id="UP000790709">
    <property type="component" value="Unassembled WGS sequence"/>
</dbReference>
<keyword evidence="1" id="KW-0378">Hydrolase</keyword>
<accession>A0ACB8BBZ3</accession>
<proteinExistence type="predicted"/>
<sequence>MSRQFTEHLDEFHIKLEESALNYLTSMLATMSTKEGGAKFPASIRESTEMFLEEAEVDADRIDQFYATLGSNARSTAPSPSQGSRSATPSAASLNQLEKSSKLAARRQKRAQKKVTPDTREAAASEPEPIIVATSRQSRFHQETLTTGSKDIDLATVNISVNQVELLVDAHLRLKEGVRYGLIGQNGVGKTVLMKCMSEDILSMPNNLNILHIAQLETFDESTTALNEVLGADKATMASIREYEELHNVLGDADQSTAKNADAVNTIVYKILLARSLARVTAARQLALKRSGQRGHDARQQQLKVETEHASLQAQDPQAYVTPAMTTDVITDVFEKFGLIDLEARKARARKILRGLGFSEKEADASVHTLSGGWRMKVALAKSLFMGPDILLLDEPTNHLDLPAILWLQDYLLNETDGITIVIVSHDRAFLNAVTDETIILRDKSLKYHAGNFDDYEQNTEEQRIRKQALLDIQEKKRAKIVASIQHDVQQARATGDDKRLGQVASRKKKLDRLGMQKMEDGKRFKVSYRAGFHNETHEKIVVEQAVKTSAIKVPEPTPLRYHGSTLTMKNTSFRYPGMSKNVIEDFSIDVKPNARIAFLGPNGCGKTTLLNMMTGVAQPTKGEVYHHPLLRIGYFSQHAVDQLDLDCTPIEEMMKRHPEISERECRSHFGTVGVTGNVVLRKTRSLSGGQRNRVALALILYEEPHVLVLDEITNHLDMGTVDRLVDALVGFTGALVLVSHDVWFLKQLMEGEREEEGEEDAVDESMFYVVRNGSVKRWERDLDAYVESVMKKVKKGPSIS</sequence>
<gene>
    <name evidence="1" type="ORF">BV22DRAFT_1017515</name>
</gene>
<dbReference type="EMBL" id="MU266489">
    <property type="protein sequence ID" value="KAH7922337.1"/>
    <property type="molecule type" value="Genomic_DNA"/>
</dbReference>
<name>A0ACB8BBZ3_9AGAM</name>
<protein>
    <submittedName>
        <fullName evidence="1">P-loop containing nucleoside triphosphate hydrolase protein</fullName>
    </submittedName>
</protein>